<proteinExistence type="inferred from homology"/>
<dbReference type="Pfam" id="PF00264">
    <property type="entry name" value="Tyrosinase"/>
    <property type="match status" value="1"/>
</dbReference>
<keyword evidence="5" id="KW-0560">Oxidoreductase</keyword>
<evidence type="ECO:0000256" key="7">
    <source>
        <dbReference type="ARBA" id="ARBA00023033"/>
    </source>
</evidence>
<dbReference type="PRINTS" id="PR00092">
    <property type="entry name" value="TYROSINASE"/>
</dbReference>
<comment type="similarity">
    <text evidence="2">Belongs to the tyrosinase family.</text>
</comment>
<keyword evidence="13" id="KW-1185">Reference proteome</keyword>
<evidence type="ECO:0000256" key="5">
    <source>
        <dbReference type="ARBA" id="ARBA00023002"/>
    </source>
</evidence>
<evidence type="ECO:0000256" key="2">
    <source>
        <dbReference type="ARBA" id="ARBA00009928"/>
    </source>
</evidence>
<gene>
    <name evidence="12" type="ORF">Daesc_006963</name>
</gene>
<dbReference type="SUPFAM" id="SSF48056">
    <property type="entry name" value="Di-copper centre-containing domain"/>
    <property type="match status" value="1"/>
</dbReference>
<evidence type="ECO:0000256" key="1">
    <source>
        <dbReference type="ARBA" id="ARBA00001973"/>
    </source>
</evidence>
<dbReference type="Gene3D" id="2.60.120.200">
    <property type="match status" value="1"/>
</dbReference>
<name>A0AAX6MIX9_9PEZI</name>
<keyword evidence="7" id="KW-0503">Monooxygenase</keyword>
<dbReference type="EC" id="1.14.18.1" evidence="3"/>
<evidence type="ECO:0000313" key="13">
    <source>
        <dbReference type="Proteomes" id="UP001369815"/>
    </source>
</evidence>
<dbReference type="Pfam" id="PF18132">
    <property type="entry name" value="Tyrosinase_C"/>
    <property type="match status" value="1"/>
</dbReference>
<organism evidence="12 13">
    <name type="scientific">Daldinia eschscholtzii</name>
    <dbReference type="NCBI Taxonomy" id="292717"/>
    <lineage>
        <taxon>Eukaryota</taxon>
        <taxon>Fungi</taxon>
        <taxon>Dikarya</taxon>
        <taxon>Ascomycota</taxon>
        <taxon>Pezizomycotina</taxon>
        <taxon>Sordariomycetes</taxon>
        <taxon>Xylariomycetidae</taxon>
        <taxon>Xylariales</taxon>
        <taxon>Hypoxylaceae</taxon>
        <taxon>Daldinia</taxon>
    </lineage>
</organism>
<dbReference type="GO" id="GO:0004503">
    <property type="term" value="F:tyrosinase activity"/>
    <property type="evidence" value="ECO:0007669"/>
    <property type="project" value="UniProtKB-EC"/>
</dbReference>
<evidence type="ECO:0000256" key="9">
    <source>
        <dbReference type="ARBA" id="ARBA00048233"/>
    </source>
</evidence>
<feature type="domain" description="Tyrosinase copper-binding" evidence="11">
    <location>
        <begin position="257"/>
        <end position="268"/>
    </location>
</feature>
<dbReference type="Gene3D" id="2.60.310.20">
    <property type="match status" value="1"/>
</dbReference>
<keyword evidence="8" id="KW-0470">Melanin biosynthesis</keyword>
<sequence>MSYKYYPITGIKDGWGADGRVPIRRDFDEWTESSDPKDKIQQRLYEIMVNEIIPEHPKYKNEYLEAARTWRLPFWDWAKHSKVPKMVRWRRVEITIGGNPPVIIDNPLHQFKMPNDKRMGIYGVGILKYPDGDEFLDYGACYATTRCPDENERKPDNKAWIEGVNHDDKVDEFLTNYSSITGFPYGTASELVYRLLTYPMDYIHFATVARDEDASSATASTSKITNDVNLEFIHNNVHYWIGGDGGHMSQIPVATFDPTFWLHHCNIDRLFALWQALNPEKWFEVDIQRWFDQKIIGGGDIVTNKTPLRPFHRDEKGTPWTADDARDWFKLGYTYPELKTGKETSAQLFEMINTTYGIARQEGLKMTDVPPGMEIIDKESGEDAGKGGVKMNDYALSIRYSKYVDSLSFKSLFLVFAPINSTRFALGGHPFNIQVFLRPEGETKNTFRTEDFVTNVFNFSQPAEQDGNEVCSNCKEGEEGDTQAIAYVPVTSYLIKMIQQQELSDLQPPTVEKVLARMYWRITDLGGKTIPEEQWKDSMRLGITVSKMEMTYSKDPQVKPEVPDPEVIPSLGTGPSKPVAPAGVVANNISVAKISKLEAEVSTGGSIVFKSPTMALEVPNRETGTGIALLYWDPSSTANSRDVENYDILLGMVIKNKRRVVQCNSKPVGGGYGVTEELQPSPWFGNSPQLRVDVEANKFVVYVDGIRVKDVDRSIKKNVTHVRYYTSPTNAQPVMARDIIATTYKDKSAVL</sequence>
<keyword evidence="4" id="KW-0479">Metal-binding</keyword>
<evidence type="ECO:0000259" key="11">
    <source>
        <dbReference type="PROSITE" id="PS00498"/>
    </source>
</evidence>
<evidence type="ECO:0000256" key="4">
    <source>
        <dbReference type="ARBA" id="ARBA00022723"/>
    </source>
</evidence>
<evidence type="ECO:0000256" key="3">
    <source>
        <dbReference type="ARBA" id="ARBA00011906"/>
    </source>
</evidence>
<dbReference type="EMBL" id="JBANMG010000006">
    <property type="protein sequence ID" value="KAK6952426.1"/>
    <property type="molecule type" value="Genomic_DNA"/>
</dbReference>
<dbReference type="Gene3D" id="1.10.1280.10">
    <property type="entry name" value="Di-copper center containing domain from catechol oxidase"/>
    <property type="match status" value="1"/>
</dbReference>
<dbReference type="InterPro" id="IPR050316">
    <property type="entry name" value="Tyrosinase/Hemocyanin"/>
</dbReference>
<evidence type="ECO:0000256" key="10">
    <source>
        <dbReference type="ARBA" id="ARBA00048881"/>
    </source>
</evidence>
<dbReference type="PANTHER" id="PTHR11474">
    <property type="entry name" value="TYROSINASE FAMILY MEMBER"/>
    <property type="match status" value="1"/>
</dbReference>
<dbReference type="InterPro" id="IPR041640">
    <property type="entry name" value="Tyrosinase_C"/>
</dbReference>
<dbReference type="GO" id="GO:0046872">
    <property type="term" value="F:metal ion binding"/>
    <property type="evidence" value="ECO:0007669"/>
    <property type="project" value="UniProtKB-KW"/>
</dbReference>
<dbReference type="Proteomes" id="UP001369815">
    <property type="component" value="Unassembled WGS sequence"/>
</dbReference>
<keyword evidence="6" id="KW-0186">Copper</keyword>
<protein>
    <recommendedName>
        <fullName evidence="3">tyrosinase</fullName>
        <ecNumber evidence="3">1.14.18.1</ecNumber>
    </recommendedName>
</protein>
<comment type="cofactor">
    <cofactor evidence="1">
        <name>Cu(2+)</name>
        <dbReference type="ChEBI" id="CHEBI:29036"/>
    </cofactor>
</comment>
<dbReference type="InterPro" id="IPR008922">
    <property type="entry name" value="Di-copper_centre_dom_sf"/>
</dbReference>
<comment type="catalytic activity">
    <reaction evidence="9">
        <text>2 L-dopa + O2 = 2 L-dopaquinone + 2 H2O</text>
        <dbReference type="Rhea" id="RHEA:34287"/>
        <dbReference type="ChEBI" id="CHEBI:15377"/>
        <dbReference type="ChEBI" id="CHEBI:15379"/>
        <dbReference type="ChEBI" id="CHEBI:57504"/>
        <dbReference type="ChEBI" id="CHEBI:57924"/>
        <dbReference type="EC" id="1.14.18.1"/>
    </reaction>
</comment>
<comment type="catalytic activity">
    <reaction evidence="10">
        <text>L-tyrosine + O2 = L-dopaquinone + H2O</text>
        <dbReference type="Rhea" id="RHEA:18117"/>
        <dbReference type="ChEBI" id="CHEBI:15377"/>
        <dbReference type="ChEBI" id="CHEBI:15379"/>
        <dbReference type="ChEBI" id="CHEBI:57924"/>
        <dbReference type="ChEBI" id="CHEBI:58315"/>
        <dbReference type="EC" id="1.14.18.1"/>
    </reaction>
</comment>
<evidence type="ECO:0000313" key="12">
    <source>
        <dbReference type="EMBL" id="KAK6952426.1"/>
    </source>
</evidence>
<evidence type="ECO:0000256" key="8">
    <source>
        <dbReference type="ARBA" id="ARBA00023101"/>
    </source>
</evidence>
<accession>A0AAX6MIX9</accession>
<dbReference type="InterPro" id="IPR002227">
    <property type="entry name" value="Tyrosinase_Cu-bd"/>
</dbReference>
<comment type="caution">
    <text evidence="12">The sequence shown here is derived from an EMBL/GenBank/DDBJ whole genome shotgun (WGS) entry which is preliminary data.</text>
</comment>
<dbReference type="AlphaFoldDB" id="A0AAX6MIX9"/>
<evidence type="ECO:0000256" key="6">
    <source>
        <dbReference type="ARBA" id="ARBA00023008"/>
    </source>
</evidence>
<reference evidence="12 13" key="1">
    <citation type="journal article" date="2024" name="Front Chem Biol">
        <title>Unveiling the potential of Daldinia eschscholtzii MFLUCC 19-0629 through bioactivity and bioinformatics studies for enhanced sustainable agriculture production.</title>
        <authorList>
            <person name="Brooks S."/>
            <person name="Weaver J.A."/>
            <person name="Klomchit A."/>
            <person name="Alharthi S.A."/>
            <person name="Onlamun T."/>
            <person name="Nurani R."/>
            <person name="Vong T.K."/>
            <person name="Alberti F."/>
            <person name="Greco C."/>
        </authorList>
    </citation>
    <scope>NUCLEOTIDE SEQUENCE [LARGE SCALE GENOMIC DNA]</scope>
    <source>
        <strain evidence="12">MFLUCC 19-0629</strain>
    </source>
</reference>
<dbReference type="GO" id="GO:0042438">
    <property type="term" value="P:melanin biosynthetic process"/>
    <property type="evidence" value="ECO:0007669"/>
    <property type="project" value="UniProtKB-KW"/>
</dbReference>
<dbReference type="PANTHER" id="PTHR11474:SF76">
    <property type="entry name" value="SHKT DOMAIN-CONTAINING PROTEIN"/>
    <property type="match status" value="1"/>
</dbReference>
<dbReference type="PROSITE" id="PS00498">
    <property type="entry name" value="TYROSINASE_2"/>
    <property type="match status" value="1"/>
</dbReference>